<evidence type="ECO:0000256" key="1">
    <source>
        <dbReference type="ARBA" id="ARBA00005594"/>
    </source>
</evidence>
<dbReference type="GO" id="GO:0006420">
    <property type="term" value="P:arginyl-tRNA aminoacylation"/>
    <property type="evidence" value="ECO:0007669"/>
    <property type="project" value="InterPro"/>
</dbReference>
<dbReference type="Pfam" id="PF05746">
    <property type="entry name" value="DALR_1"/>
    <property type="match status" value="1"/>
</dbReference>
<dbReference type="Gene3D" id="3.40.50.620">
    <property type="entry name" value="HUPs"/>
    <property type="match status" value="1"/>
</dbReference>
<dbReference type="InterPro" id="IPR001278">
    <property type="entry name" value="Arg-tRNA-ligase"/>
</dbReference>
<keyword evidence="5 10" id="KW-0067">ATP-binding</keyword>
<keyword evidence="6 10" id="KW-0648">Protein biosynthesis</keyword>
<evidence type="ECO:0000256" key="8">
    <source>
        <dbReference type="ARBA" id="ARBA00033033"/>
    </source>
</evidence>
<evidence type="ECO:0000256" key="5">
    <source>
        <dbReference type="ARBA" id="ARBA00022840"/>
    </source>
</evidence>
<dbReference type="InterPro" id="IPR036695">
    <property type="entry name" value="Arg-tRNA-synth_N_sf"/>
</dbReference>
<dbReference type="EC" id="6.1.1.19" evidence="2"/>
<dbReference type="RefSeq" id="XP_033601373.1">
    <property type="nucleotide sequence ID" value="XM_033743747.1"/>
</dbReference>
<dbReference type="SMART" id="SM01016">
    <property type="entry name" value="Arg_tRNA_synt_N"/>
    <property type="match status" value="1"/>
</dbReference>
<dbReference type="Proteomes" id="UP000799437">
    <property type="component" value="Unassembled WGS sequence"/>
</dbReference>
<dbReference type="GO" id="GO:0004814">
    <property type="term" value="F:arginine-tRNA ligase activity"/>
    <property type="evidence" value="ECO:0007669"/>
    <property type="project" value="UniProtKB-EC"/>
</dbReference>
<dbReference type="AlphaFoldDB" id="A0A6A6W7T4"/>
<dbReference type="CDD" id="cd00671">
    <property type="entry name" value="ArgRS_core"/>
    <property type="match status" value="1"/>
</dbReference>
<evidence type="ECO:0000313" key="13">
    <source>
        <dbReference type="EMBL" id="KAF2758922.1"/>
    </source>
</evidence>
<dbReference type="Pfam" id="PF00750">
    <property type="entry name" value="tRNA-synt_1d"/>
    <property type="match status" value="1"/>
</dbReference>
<evidence type="ECO:0000256" key="9">
    <source>
        <dbReference type="ARBA" id="ARBA00049339"/>
    </source>
</evidence>
<dbReference type="InterPro" id="IPR001412">
    <property type="entry name" value="aa-tRNA-synth_I_CS"/>
</dbReference>
<dbReference type="Gene3D" id="1.10.730.10">
    <property type="entry name" value="Isoleucyl-tRNA Synthetase, Domain 1"/>
    <property type="match status" value="1"/>
</dbReference>
<keyword evidence="4 10" id="KW-0547">Nucleotide-binding</keyword>
<dbReference type="EMBL" id="ML996570">
    <property type="protein sequence ID" value="KAF2758922.1"/>
    <property type="molecule type" value="Genomic_DNA"/>
</dbReference>
<accession>A0A6A6W7T4</accession>
<feature type="domain" description="DALR anticodon binding" evidence="11">
    <location>
        <begin position="534"/>
        <end position="651"/>
    </location>
</feature>
<reference evidence="13" key="1">
    <citation type="journal article" date="2020" name="Stud. Mycol.">
        <title>101 Dothideomycetes genomes: a test case for predicting lifestyles and emergence of pathogens.</title>
        <authorList>
            <person name="Haridas S."/>
            <person name="Albert R."/>
            <person name="Binder M."/>
            <person name="Bloem J."/>
            <person name="Labutti K."/>
            <person name="Salamov A."/>
            <person name="Andreopoulos B."/>
            <person name="Baker S."/>
            <person name="Barry K."/>
            <person name="Bills G."/>
            <person name="Bluhm B."/>
            <person name="Cannon C."/>
            <person name="Castanera R."/>
            <person name="Culley D."/>
            <person name="Daum C."/>
            <person name="Ezra D."/>
            <person name="Gonzalez J."/>
            <person name="Henrissat B."/>
            <person name="Kuo A."/>
            <person name="Liang C."/>
            <person name="Lipzen A."/>
            <person name="Lutzoni F."/>
            <person name="Magnuson J."/>
            <person name="Mondo S."/>
            <person name="Nolan M."/>
            <person name="Ohm R."/>
            <person name="Pangilinan J."/>
            <person name="Park H.-J."/>
            <person name="Ramirez L."/>
            <person name="Alfaro M."/>
            <person name="Sun H."/>
            <person name="Tritt A."/>
            <person name="Yoshinaga Y."/>
            <person name="Zwiers L.-H."/>
            <person name="Turgeon B."/>
            <person name="Goodwin S."/>
            <person name="Spatafora J."/>
            <person name="Crous P."/>
            <person name="Grigoriev I."/>
        </authorList>
    </citation>
    <scope>NUCLEOTIDE SEQUENCE</scope>
    <source>
        <strain evidence="13">CBS 121739</strain>
    </source>
</reference>
<dbReference type="GeneID" id="54484801"/>
<dbReference type="NCBIfam" id="TIGR00456">
    <property type="entry name" value="argS"/>
    <property type="match status" value="1"/>
</dbReference>
<evidence type="ECO:0000256" key="2">
    <source>
        <dbReference type="ARBA" id="ARBA00012837"/>
    </source>
</evidence>
<comment type="catalytic activity">
    <reaction evidence="9">
        <text>tRNA(Arg) + L-arginine + ATP = L-arginyl-tRNA(Arg) + AMP + diphosphate</text>
        <dbReference type="Rhea" id="RHEA:20301"/>
        <dbReference type="Rhea" id="RHEA-COMP:9658"/>
        <dbReference type="Rhea" id="RHEA-COMP:9673"/>
        <dbReference type="ChEBI" id="CHEBI:30616"/>
        <dbReference type="ChEBI" id="CHEBI:32682"/>
        <dbReference type="ChEBI" id="CHEBI:33019"/>
        <dbReference type="ChEBI" id="CHEBI:78442"/>
        <dbReference type="ChEBI" id="CHEBI:78513"/>
        <dbReference type="ChEBI" id="CHEBI:456215"/>
        <dbReference type="EC" id="6.1.1.19"/>
    </reaction>
</comment>
<dbReference type="SUPFAM" id="SSF52374">
    <property type="entry name" value="Nucleotidylyl transferase"/>
    <property type="match status" value="1"/>
</dbReference>
<evidence type="ECO:0000256" key="7">
    <source>
        <dbReference type="ARBA" id="ARBA00023146"/>
    </source>
</evidence>
<organism evidence="13 14">
    <name type="scientific">Pseudovirgaria hyperparasitica</name>
    <dbReference type="NCBI Taxonomy" id="470096"/>
    <lineage>
        <taxon>Eukaryota</taxon>
        <taxon>Fungi</taxon>
        <taxon>Dikarya</taxon>
        <taxon>Ascomycota</taxon>
        <taxon>Pezizomycotina</taxon>
        <taxon>Dothideomycetes</taxon>
        <taxon>Dothideomycetes incertae sedis</taxon>
        <taxon>Acrospermales</taxon>
        <taxon>Acrospermaceae</taxon>
        <taxon>Pseudovirgaria</taxon>
    </lineage>
</organism>
<dbReference type="PRINTS" id="PR01038">
    <property type="entry name" value="TRNASYNTHARG"/>
</dbReference>
<evidence type="ECO:0000256" key="10">
    <source>
        <dbReference type="RuleBase" id="RU363038"/>
    </source>
</evidence>
<dbReference type="InterPro" id="IPR005148">
    <property type="entry name" value="Arg-tRNA-synth_N"/>
</dbReference>
<evidence type="ECO:0000313" key="14">
    <source>
        <dbReference type="Proteomes" id="UP000799437"/>
    </source>
</evidence>
<dbReference type="InterPro" id="IPR035684">
    <property type="entry name" value="ArgRS_core"/>
</dbReference>
<dbReference type="InterPro" id="IPR014729">
    <property type="entry name" value="Rossmann-like_a/b/a_fold"/>
</dbReference>
<protein>
    <recommendedName>
        <fullName evidence="2">arginine--tRNA ligase</fullName>
        <ecNumber evidence="2">6.1.1.19</ecNumber>
    </recommendedName>
    <alternativeName>
        <fullName evidence="8">Arginyl-tRNA synthetase</fullName>
    </alternativeName>
</protein>
<dbReference type="GO" id="GO:0032543">
    <property type="term" value="P:mitochondrial translation"/>
    <property type="evidence" value="ECO:0007669"/>
    <property type="project" value="TreeGrafter"/>
</dbReference>
<dbReference type="FunFam" id="1.10.730.10:FF:000006">
    <property type="entry name" value="Arginyl-tRNA synthetase 2, mitochondrial"/>
    <property type="match status" value="1"/>
</dbReference>
<dbReference type="GO" id="GO:0005739">
    <property type="term" value="C:mitochondrion"/>
    <property type="evidence" value="ECO:0007669"/>
    <property type="project" value="TreeGrafter"/>
</dbReference>
<evidence type="ECO:0000256" key="4">
    <source>
        <dbReference type="ARBA" id="ARBA00022741"/>
    </source>
</evidence>
<evidence type="ECO:0000256" key="6">
    <source>
        <dbReference type="ARBA" id="ARBA00022917"/>
    </source>
</evidence>
<dbReference type="Pfam" id="PF03485">
    <property type="entry name" value="Arg_tRNA_synt_N"/>
    <property type="match status" value="1"/>
</dbReference>
<dbReference type="PROSITE" id="PS00178">
    <property type="entry name" value="AA_TRNA_LIGASE_I"/>
    <property type="match status" value="1"/>
</dbReference>
<dbReference type="InterPro" id="IPR009080">
    <property type="entry name" value="tRNAsynth_Ia_anticodon-bd"/>
</dbReference>
<dbReference type="SUPFAM" id="SSF55190">
    <property type="entry name" value="Arginyl-tRNA synthetase (ArgRS), N-terminal 'additional' domain"/>
    <property type="match status" value="1"/>
</dbReference>
<keyword evidence="14" id="KW-1185">Reference proteome</keyword>
<sequence>MEASQNTPAQSIDELASILQGVGVSEVPKMPNTYPELNPFDVYRAHITELLASICDVEKSIILAAMQWTTTLEKGDLQLPVPALRKKGVKPDALAKELAEKFPESVLVERPTVVGVSLAFFFKTSPLTKLIVPFVLKNGAKCGFNPNFGLRDPTDPSKGKKKMIVEFSSPNIAKPFHAGHLRSTIIGGFLANLYEGAGWDVTRMNYLGDWGKQYGVLAVGFDKFGSEAELVKNPIGHLYEVYVKISAISREEKEVMDAKEEEIKKLQEAKEPTGEKEAELQALIDKGVDEQARKYFKRMVDGDSEALGVWKRFRDLSIVKYKDTYARLNIRYDEYSGESQVQDASMDEAAKILEEKGISHVDRGAVLVDLSKHQKKLGKCLVKKKDGTSLYLTRDIGAATERFEKYHFDKMIYVVANQQDLHLAQLFKIMELMGRTDISSRCEHINFGMVLGMSTRKGTARFLDDILRDVGDKMHEVMRGNADKYAEVEDPHKTADTLGISAVMVQDMKGKRVNNYEFNMDRMCSFEGDTGPYLQYAHARITSITRKAPLSLEELLSADLSLLTEPKAMDLVRTLACWPDVFVNTVKTQEPTTVLTYLFKMVHTLSSSYEVLKVVGSEEELKKARAALLVAAKQVLGNGMRLLGLSPVERM</sequence>
<proteinExistence type="inferred from homology"/>
<evidence type="ECO:0000256" key="3">
    <source>
        <dbReference type="ARBA" id="ARBA00022598"/>
    </source>
</evidence>
<comment type="similarity">
    <text evidence="1 10">Belongs to the class-I aminoacyl-tRNA synthetase family.</text>
</comment>
<evidence type="ECO:0000259" key="11">
    <source>
        <dbReference type="SMART" id="SM00836"/>
    </source>
</evidence>
<dbReference type="PANTHER" id="PTHR11956">
    <property type="entry name" value="ARGINYL-TRNA SYNTHETASE"/>
    <property type="match status" value="1"/>
</dbReference>
<dbReference type="SMART" id="SM00836">
    <property type="entry name" value="DALR_1"/>
    <property type="match status" value="1"/>
</dbReference>
<gene>
    <name evidence="13" type="ORF">EJ05DRAFT_475170</name>
</gene>
<keyword evidence="3 10" id="KW-0436">Ligase</keyword>
<dbReference type="Gene3D" id="3.30.1360.70">
    <property type="entry name" value="Arginyl tRNA synthetase N-terminal domain"/>
    <property type="match status" value="1"/>
</dbReference>
<evidence type="ECO:0000259" key="12">
    <source>
        <dbReference type="SMART" id="SM01016"/>
    </source>
</evidence>
<dbReference type="OrthoDB" id="68056at2759"/>
<name>A0A6A6W7T4_9PEZI</name>
<dbReference type="PANTHER" id="PTHR11956:SF11">
    <property type="entry name" value="ARGININE--TRNA LIGASE, MITOCHONDRIAL-RELATED"/>
    <property type="match status" value="1"/>
</dbReference>
<keyword evidence="7 10" id="KW-0030">Aminoacyl-tRNA synthetase</keyword>
<dbReference type="InterPro" id="IPR008909">
    <property type="entry name" value="DALR_anticod-bd"/>
</dbReference>
<dbReference type="CDD" id="cd07956">
    <property type="entry name" value="Anticodon_Ia_Arg"/>
    <property type="match status" value="1"/>
</dbReference>
<dbReference type="GO" id="GO:0005524">
    <property type="term" value="F:ATP binding"/>
    <property type="evidence" value="ECO:0007669"/>
    <property type="project" value="UniProtKB-KW"/>
</dbReference>
<feature type="domain" description="Arginyl tRNA synthetase N-terminal" evidence="12">
    <location>
        <begin position="41"/>
        <end position="122"/>
    </location>
</feature>
<dbReference type="SUPFAM" id="SSF47323">
    <property type="entry name" value="Anticodon-binding domain of a subclass of class I aminoacyl-tRNA synthetases"/>
    <property type="match status" value="1"/>
</dbReference>